<dbReference type="Pfam" id="PF13244">
    <property type="entry name" value="MbhD"/>
    <property type="match status" value="1"/>
</dbReference>
<dbReference type="Proteomes" id="UP000748308">
    <property type="component" value="Unassembled WGS sequence"/>
</dbReference>
<evidence type="ECO:0000256" key="5">
    <source>
        <dbReference type="ARBA" id="ARBA00023136"/>
    </source>
</evidence>
<comment type="subcellular location">
    <subcellularLocation>
        <location evidence="1">Cell membrane</location>
        <topology evidence="1">Multi-pass membrane protein</topology>
    </subcellularLocation>
</comment>
<evidence type="ECO:0000256" key="2">
    <source>
        <dbReference type="ARBA" id="ARBA00022475"/>
    </source>
</evidence>
<evidence type="ECO:0000256" key="3">
    <source>
        <dbReference type="ARBA" id="ARBA00022692"/>
    </source>
</evidence>
<dbReference type="EMBL" id="VGIY01000531">
    <property type="protein sequence ID" value="MBM3318892.1"/>
    <property type="molecule type" value="Genomic_DNA"/>
</dbReference>
<feature type="transmembrane region" description="Helical" evidence="6">
    <location>
        <begin position="26"/>
        <end position="45"/>
    </location>
</feature>
<accession>A0A937XD88</accession>
<keyword evidence="5 6" id="KW-0472">Membrane</keyword>
<proteinExistence type="predicted"/>
<dbReference type="GO" id="GO:0005886">
    <property type="term" value="C:plasma membrane"/>
    <property type="evidence" value="ECO:0007669"/>
    <property type="project" value="UniProtKB-SubCell"/>
</dbReference>
<dbReference type="AlphaFoldDB" id="A0A937XD88"/>
<sequence>MLWQLDFWLMSLLIIAAVVALKVKDLLVSVGMLTGYSFLMALLFSELGAPDVALTEAALGAGLTGVLLVAALHRLERRSQD</sequence>
<evidence type="ECO:0000256" key="6">
    <source>
        <dbReference type="SAM" id="Phobius"/>
    </source>
</evidence>
<comment type="caution">
    <text evidence="8">The sequence shown here is derived from an EMBL/GenBank/DDBJ whole genome shotgun (WGS) entry which is preliminary data.</text>
</comment>
<feature type="domain" description="MrpA C-terminal/MbhD" evidence="7">
    <location>
        <begin position="12"/>
        <end position="77"/>
    </location>
</feature>
<keyword evidence="4 6" id="KW-1133">Transmembrane helix</keyword>
<gene>
    <name evidence="8" type="ORF">FJY75_13675</name>
</gene>
<keyword evidence="2" id="KW-1003">Cell membrane</keyword>
<feature type="transmembrane region" description="Helical" evidence="6">
    <location>
        <begin position="57"/>
        <end position="75"/>
    </location>
</feature>
<dbReference type="InterPro" id="IPR025383">
    <property type="entry name" value="MrpA_C/MbhD"/>
</dbReference>
<evidence type="ECO:0000313" key="8">
    <source>
        <dbReference type="EMBL" id="MBM3318892.1"/>
    </source>
</evidence>
<evidence type="ECO:0000256" key="1">
    <source>
        <dbReference type="ARBA" id="ARBA00004651"/>
    </source>
</evidence>
<keyword evidence="3 6" id="KW-0812">Transmembrane</keyword>
<protein>
    <submittedName>
        <fullName evidence="8">DUF4040 domain-containing protein</fullName>
    </submittedName>
</protein>
<feature type="transmembrane region" description="Helical" evidence="6">
    <location>
        <begin position="6"/>
        <end position="21"/>
    </location>
</feature>
<evidence type="ECO:0000256" key="4">
    <source>
        <dbReference type="ARBA" id="ARBA00022989"/>
    </source>
</evidence>
<organism evidence="8 9">
    <name type="scientific">Eiseniibacteriota bacterium</name>
    <dbReference type="NCBI Taxonomy" id="2212470"/>
    <lineage>
        <taxon>Bacteria</taxon>
        <taxon>Candidatus Eiseniibacteriota</taxon>
    </lineage>
</organism>
<name>A0A937XD88_UNCEI</name>
<evidence type="ECO:0000313" key="9">
    <source>
        <dbReference type="Proteomes" id="UP000748308"/>
    </source>
</evidence>
<reference evidence="8" key="1">
    <citation type="submission" date="2019-03" db="EMBL/GenBank/DDBJ databases">
        <title>Lake Tanganyika Metagenome-Assembled Genomes (MAGs).</title>
        <authorList>
            <person name="Tran P."/>
        </authorList>
    </citation>
    <scope>NUCLEOTIDE SEQUENCE</scope>
    <source>
        <strain evidence="8">M_DeepCast_400m_m2_100</strain>
    </source>
</reference>
<evidence type="ECO:0000259" key="7">
    <source>
        <dbReference type="Pfam" id="PF13244"/>
    </source>
</evidence>